<evidence type="ECO:0000313" key="1">
    <source>
        <dbReference type="EMBL" id="CAG8543816.1"/>
    </source>
</evidence>
<accession>A0ACA9LPW5</accession>
<dbReference type="Proteomes" id="UP000789702">
    <property type="component" value="Unassembled WGS sequence"/>
</dbReference>
<protein>
    <submittedName>
        <fullName evidence="1">5905_t:CDS:1</fullName>
    </submittedName>
</protein>
<gene>
    <name evidence="1" type="ORF">DHETER_LOCUS4922</name>
</gene>
<organism evidence="1 2">
    <name type="scientific">Dentiscutata heterogama</name>
    <dbReference type="NCBI Taxonomy" id="1316150"/>
    <lineage>
        <taxon>Eukaryota</taxon>
        <taxon>Fungi</taxon>
        <taxon>Fungi incertae sedis</taxon>
        <taxon>Mucoromycota</taxon>
        <taxon>Glomeromycotina</taxon>
        <taxon>Glomeromycetes</taxon>
        <taxon>Diversisporales</taxon>
        <taxon>Gigasporaceae</taxon>
        <taxon>Dentiscutata</taxon>
    </lineage>
</organism>
<evidence type="ECO:0000313" key="2">
    <source>
        <dbReference type="Proteomes" id="UP000789702"/>
    </source>
</evidence>
<reference evidence="1" key="1">
    <citation type="submission" date="2021-06" db="EMBL/GenBank/DDBJ databases">
        <authorList>
            <person name="Kallberg Y."/>
            <person name="Tangrot J."/>
            <person name="Rosling A."/>
        </authorList>
    </citation>
    <scope>NUCLEOTIDE SEQUENCE</scope>
    <source>
        <strain evidence="1">IL203A</strain>
    </source>
</reference>
<feature type="non-terminal residue" evidence="1">
    <location>
        <position position="40"/>
    </location>
</feature>
<sequence>MQRYSEVVNMQEQELEGKNKQVYGKRSGRQKALGKYTKKK</sequence>
<keyword evidence="2" id="KW-1185">Reference proteome</keyword>
<dbReference type="EMBL" id="CAJVPU010005163">
    <property type="protein sequence ID" value="CAG8543816.1"/>
    <property type="molecule type" value="Genomic_DNA"/>
</dbReference>
<proteinExistence type="predicted"/>
<name>A0ACA9LPW5_9GLOM</name>
<comment type="caution">
    <text evidence="1">The sequence shown here is derived from an EMBL/GenBank/DDBJ whole genome shotgun (WGS) entry which is preliminary data.</text>
</comment>